<dbReference type="Gene3D" id="3.40.630.10">
    <property type="entry name" value="Zn peptidases"/>
    <property type="match status" value="1"/>
</dbReference>
<dbReference type="Gene3D" id="3.30.70.360">
    <property type="match status" value="1"/>
</dbReference>
<dbReference type="Proteomes" id="UP000606653">
    <property type="component" value="Unassembled WGS sequence"/>
</dbReference>
<reference evidence="5" key="1">
    <citation type="journal article" date="2019" name="Int. J. Syst. Evol. Microbiol.">
        <title>The Global Catalogue of Microorganisms (GCM) 10K type strain sequencing project: providing services to taxonomists for standard genome sequencing and annotation.</title>
        <authorList>
            <consortium name="The Broad Institute Genomics Platform"/>
            <consortium name="The Broad Institute Genome Sequencing Center for Infectious Disease"/>
            <person name="Wu L."/>
            <person name="Ma J."/>
        </authorList>
    </citation>
    <scope>NUCLEOTIDE SEQUENCE [LARGE SCALE GENOMIC DNA]</scope>
    <source>
        <strain evidence="5">CGMCC 1.6964</strain>
    </source>
</reference>
<dbReference type="InterPro" id="IPR050072">
    <property type="entry name" value="Peptidase_M20A"/>
</dbReference>
<dbReference type="PANTHER" id="PTHR43808">
    <property type="entry name" value="ACETYLORNITHINE DEACETYLASE"/>
    <property type="match status" value="1"/>
</dbReference>
<dbReference type="PANTHER" id="PTHR43808:SF17">
    <property type="entry name" value="PEPTIDASE M20"/>
    <property type="match status" value="1"/>
</dbReference>
<evidence type="ECO:0000256" key="1">
    <source>
        <dbReference type="ARBA" id="ARBA00022723"/>
    </source>
</evidence>
<dbReference type="Pfam" id="PF01546">
    <property type="entry name" value="Peptidase_M20"/>
    <property type="match status" value="1"/>
</dbReference>
<proteinExistence type="predicted"/>
<protein>
    <submittedName>
        <fullName evidence="4">Peptidase M20</fullName>
    </submittedName>
</protein>
<gene>
    <name evidence="4" type="ORF">GCM10010969_40140</name>
</gene>
<comment type="caution">
    <text evidence="4">The sequence shown here is derived from an EMBL/GenBank/DDBJ whole genome shotgun (WGS) entry which is preliminary data.</text>
</comment>
<name>A0ABQ2LBQ4_9BACL</name>
<dbReference type="EMBL" id="BMLN01000019">
    <property type="protein sequence ID" value="GGO09572.1"/>
    <property type="molecule type" value="Genomic_DNA"/>
</dbReference>
<dbReference type="InterPro" id="IPR036264">
    <property type="entry name" value="Bact_exopeptidase_dim_dom"/>
</dbReference>
<keyword evidence="2" id="KW-0378">Hydrolase</keyword>
<organism evidence="4 5">
    <name type="scientific">Saccharibacillus kuerlensis</name>
    <dbReference type="NCBI Taxonomy" id="459527"/>
    <lineage>
        <taxon>Bacteria</taxon>
        <taxon>Bacillati</taxon>
        <taxon>Bacillota</taxon>
        <taxon>Bacilli</taxon>
        <taxon>Bacillales</taxon>
        <taxon>Paenibacillaceae</taxon>
        <taxon>Saccharibacillus</taxon>
    </lineage>
</organism>
<evidence type="ECO:0000259" key="3">
    <source>
        <dbReference type="Pfam" id="PF07687"/>
    </source>
</evidence>
<sequence length="422" mass="44732">MSQAARPQKAAVSEKVMQVFDKLTAEKSVQRALDFLKADNDRTTEEQIELTEIEAPTFEEEKKGKAFARKLAEFGIGNVAVDEVGNVFGLRPGTGGGPKLVLCAHLDTVFPRGTDVKVRRDGSRVYAPGISDDGRGLASVLTLVRALHAADLKTEGDLIIGATVGEEGLGDLRGVKALFASRSDIDGFISIEPGTPDRITYLGAGSRRYRITFEGPGGHSFGNFGTPSPIHALGRAITKIADLKVPYDPKTTFNVGLIGGGTSVNTIAETAETVIDMRSTSQEELLRLESQVLGVIREAAEEENRRWRRDGAIRVRTERVGDRPAGTQDPGSIIVQTAAGAGLAMGFRPILESASSTDSNVPIHLGIPAVTLGGGGDFGGAHTLNEYYDPTDAHLGVQKILLTVLGLSGLAGVTEPLLPKRG</sequence>
<dbReference type="SUPFAM" id="SSF55031">
    <property type="entry name" value="Bacterial exopeptidase dimerisation domain"/>
    <property type="match status" value="1"/>
</dbReference>
<accession>A0ABQ2LBQ4</accession>
<dbReference type="SUPFAM" id="SSF53187">
    <property type="entry name" value="Zn-dependent exopeptidases"/>
    <property type="match status" value="1"/>
</dbReference>
<keyword evidence="5" id="KW-1185">Reference proteome</keyword>
<feature type="domain" description="Peptidase M20 dimerisation" evidence="3">
    <location>
        <begin position="205"/>
        <end position="302"/>
    </location>
</feature>
<dbReference type="InterPro" id="IPR002933">
    <property type="entry name" value="Peptidase_M20"/>
</dbReference>
<evidence type="ECO:0000313" key="4">
    <source>
        <dbReference type="EMBL" id="GGO09572.1"/>
    </source>
</evidence>
<keyword evidence="1" id="KW-0479">Metal-binding</keyword>
<dbReference type="InterPro" id="IPR011650">
    <property type="entry name" value="Peptidase_M20_dimer"/>
</dbReference>
<evidence type="ECO:0000256" key="2">
    <source>
        <dbReference type="ARBA" id="ARBA00022801"/>
    </source>
</evidence>
<evidence type="ECO:0000313" key="5">
    <source>
        <dbReference type="Proteomes" id="UP000606653"/>
    </source>
</evidence>
<dbReference type="RefSeq" id="WP_018978599.1">
    <property type="nucleotide sequence ID" value="NZ_BMLN01000019.1"/>
</dbReference>
<dbReference type="Pfam" id="PF07687">
    <property type="entry name" value="M20_dimer"/>
    <property type="match status" value="1"/>
</dbReference>